<dbReference type="Proteomes" id="UP000600918">
    <property type="component" value="Unassembled WGS sequence"/>
</dbReference>
<reference evidence="2" key="1">
    <citation type="journal article" date="2020" name="G3 (Bethesda)">
        <title>High-Quality Assemblies for Three Invasive Social Wasps from the &lt;i&gt;Vespula&lt;/i&gt; Genus.</title>
        <authorList>
            <person name="Harrop T.W.R."/>
            <person name="Guhlin J."/>
            <person name="McLaughlin G.M."/>
            <person name="Permina E."/>
            <person name="Stockwell P."/>
            <person name="Gilligan J."/>
            <person name="Le Lec M.F."/>
            <person name="Gruber M.A.M."/>
            <person name="Quinn O."/>
            <person name="Lovegrove M."/>
            <person name="Duncan E.J."/>
            <person name="Remnant E.J."/>
            <person name="Van Eeckhoven J."/>
            <person name="Graham B."/>
            <person name="Knapp R.A."/>
            <person name="Langford K.W."/>
            <person name="Kronenberg Z."/>
            <person name="Press M.O."/>
            <person name="Eacker S.M."/>
            <person name="Wilson-Rankin E.E."/>
            <person name="Purcell J."/>
            <person name="Lester P.J."/>
            <person name="Dearden P.K."/>
        </authorList>
    </citation>
    <scope>NUCLEOTIDE SEQUENCE</scope>
    <source>
        <strain evidence="2">Volc-1</strain>
    </source>
</reference>
<proteinExistence type="predicted"/>
<feature type="region of interest" description="Disordered" evidence="1">
    <location>
        <begin position="125"/>
        <end position="162"/>
    </location>
</feature>
<evidence type="ECO:0000313" key="3">
    <source>
        <dbReference type="Proteomes" id="UP000600918"/>
    </source>
</evidence>
<sequence>MEATNILGQLESEPRDVSNTKSDFRIVSRDKTSLAYNEWHMSRAHHANEIMAHDRFLAATVPRLQIGEPKDKAFVASNLFSGVCPYSPSVMLRRKQGPCHTSTNDQHLMISLKDQISDIKVRTLKMAENKPREKNHKVPLSRKSEPKRPKAWRPISMDSPAS</sequence>
<evidence type="ECO:0000313" key="2">
    <source>
        <dbReference type="EMBL" id="KAF7421451.1"/>
    </source>
</evidence>
<name>A0A834NYJ2_VESPE</name>
<evidence type="ECO:0000256" key="1">
    <source>
        <dbReference type="SAM" id="MobiDB-lite"/>
    </source>
</evidence>
<keyword evidence="3" id="KW-1185">Reference proteome</keyword>
<protein>
    <submittedName>
        <fullName evidence="2">Uncharacterized protein</fullName>
    </submittedName>
</protein>
<comment type="caution">
    <text evidence="2">The sequence shown here is derived from an EMBL/GenBank/DDBJ whole genome shotgun (WGS) entry which is preliminary data.</text>
</comment>
<dbReference type="AlphaFoldDB" id="A0A834NYJ2"/>
<organism evidence="2 3">
    <name type="scientific">Vespula pensylvanica</name>
    <name type="common">Western yellow jacket</name>
    <name type="synonym">Wasp</name>
    <dbReference type="NCBI Taxonomy" id="30213"/>
    <lineage>
        <taxon>Eukaryota</taxon>
        <taxon>Metazoa</taxon>
        <taxon>Ecdysozoa</taxon>
        <taxon>Arthropoda</taxon>
        <taxon>Hexapoda</taxon>
        <taxon>Insecta</taxon>
        <taxon>Pterygota</taxon>
        <taxon>Neoptera</taxon>
        <taxon>Endopterygota</taxon>
        <taxon>Hymenoptera</taxon>
        <taxon>Apocrita</taxon>
        <taxon>Aculeata</taxon>
        <taxon>Vespoidea</taxon>
        <taxon>Vespidae</taxon>
        <taxon>Vespinae</taxon>
        <taxon>Vespula</taxon>
    </lineage>
</organism>
<gene>
    <name evidence="2" type="ORF">H0235_009287</name>
</gene>
<accession>A0A834NYJ2</accession>
<dbReference type="EMBL" id="JACSDY010000008">
    <property type="protein sequence ID" value="KAF7421451.1"/>
    <property type="molecule type" value="Genomic_DNA"/>
</dbReference>